<dbReference type="InParanoid" id="B4CUH7"/>
<dbReference type="GO" id="GO:0051087">
    <property type="term" value="F:protein-folding chaperone binding"/>
    <property type="evidence" value="ECO:0007669"/>
    <property type="project" value="InterPro"/>
</dbReference>
<dbReference type="RefSeq" id="WP_006977667.1">
    <property type="nucleotide sequence ID" value="NZ_ABVL01000001.1"/>
</dbReference>
<organism evidence="3 4">
    <name type="scientific">Chthoniobacter flavus Ellin428</name>
    <dbReference type="NCBI Taxonomy" id="497964"/>
    <lineage>
        <taxon>Bacteria</taxon>
        <taxon>Pseudomonadati</taxon>
        <taxon>Verrucomicrobiota</taxon>
        <taxon>Spartobacteria</taxon>
        <taxon>Chthoniobacterales</taxon>
        <taxon>Chthoniobacteraceae</taxon>
        <taxon>Chthoniobacter</taxon>
    </lineage>
</organism>
<comment type="caution">
    <text evidence="3">The sequence shown here is derived from an EMBL/GenBank/DDBJ whole genome shotgun (WGS) entry which is preliminary data.</text>
</comment>
<dbReference type="Pfam" id="PF01025">
    <property type="entry name" value="GrpE"/>
    <property type="match status" value="1"/>
</dbReference>
<sequence length="283" mass="32138">MPQQEQNLDADFDTQLRGLFQEATQNIEERETAARKGEENKEQEITRRVEERMAKSYVTVPDMLRPLMQGLLAVTRATGENTTILQKLDKTTDASATAQGGLPTLVRELQAMVDQKSGLNQRMFDALHQELKGYKDGFLLESVHKPIIRDLITLYDDLRLTHRQLQEAAGDSAKLSSEMGDKLFERLKTMDTNVEHNCEFIVEVLARLEVTMLPVGSGKLDKQTQRAVAVEMAEDPDNDGDIVRVVKRGFFWKDRVLRAEEVVIKKWKEGFLVALATPLPQQK</sequence>
<dbReference type="InterPro" id="IPR000740">
    <property type="entry name" value="GrpE"/>
</dbReference>
<evidence type="ECO:0000313" key="4">
    <source>
        <dbReference type="Proteomes" id="UP000005824"/>
    </source>
</evidence>
<dbReference type="GO" id="GO:0006457">
    <property type="term" value="P:protein folding"/>
    <property type="evidence" value="ECO:0007669"/>
    <property type="project" value="InterPro"/>
</dbReference>
<evidence type="ECO:0000313" key="3">
    <source>
        <dbReference type="EMBL" id="EDY22215.1"/>
    </source>
</evidence>
<feature type="region of interest" description="Disordered" evidence="2">
    <location>
        <begin position="24"/>
        <end position="44"/>
    </location>
</feature>
<dbReference type="EMBL" id="ABVL01000001">
    <property type="protein sequence ID" value="EDY22215.1"/>
    <property type="molecule type" value="Genomic_DNA"/>
</dbReference>
<dbReference type="Proteomes" id="UP000005824">
    <property type="component" value="Unassembled WGS sequence"/>
</dbReference>
<protein>
    <recommendedName>
        <fullName evidence="5">Nucleotide exchange factor GrpE</fullName>
    </recommendedName>
</protein>
<proteinExistence type="predicted"/>
<accession>B4CUH7</accession>
<keyword evidence="4" id="KW-1185">Reference proteome</keyword>
<dbReference type="InterPro" id="IPR009012">
    <property type="entry name" value="GrpE_head"/>
</dbReference>
<dbReference type="GO" id="GO:0042803">
    <property type="term" value="F:protein homodimerization activity"/>
    <property type="evidence" value="ECO:0007669"/>
    <property type="project" value="InterPro"/>
</dbReference>
<gene>
    <name evidence="3" type="ORF">CfE428DRAFT_0340</name>
</gene>
<feature type="compositionally biased region" description="Basic and acidic residues" evidence="2">
    <location>
        <begin position="27"/>
        <end position="44"/>
    </location>
</feature>
<dbReference type="Gene3D" id="2.30.22.10">
    <property type="entry name" value="Head domain of nucleotide exchange factor GrpE"/>
    <property type="match status" value="1"/>
</dbReference>
<dbReference type="GO" id="GO:0000774">
    <property type="term" value="F:adenyl-nucleotide exchange factor activity"/>
    <property type="evidence" value="ECO:0007669"/>
    <property type="project" value="InterPro"/>
</dbReference>
<dbReference type="STRING" id="497964.CfE428DRAFT_0340"/>
<dbReference type="SUPFAM" id="SSF51064">
    <property type="entry name" value="Head domain of nucleotide exchange factor GrpE"/>
    <property type="match status" value="1"/>
</dbReference>
<keyword evidence="1" id="KW-0143">Chaperone</keyword>
<evidence type="ECO:0000256" key="1">
    <source>
        <dbReference type="ARBA" id="ARBA00023186"/>
    </source>
</evidence>
<name>B4CUH7_9BACT</name>
<dbReference type="AlphaFoldDB" id="B4CUH7"/>
<evidence type="ECO:0000256" key="2">
    <source>
        <dbReference type="SAM" id="MobiDB-lite"/>
    </source>
</evidence>
<reference evidence="3 4" key="1">
    <citation type="journal article" date="2011" name="J. Bacteriol.">
        <title>Genome sequence of Chthoniobacter flavus Ellin428, an aerobic heterotrophic soil bacterium.</title>
        <authorList>
            <person name="Kant R."/>
            <person name="van Passel M.W."/>
            <person name="Palva A."/>
            <person name="Lucas S."/>
            <person name="Lapidus A."/>
            <person name="Glavina Del Rio T."/>
            <person name="Dalin E."/>
            <person name="Tice H."/>
            <person name="Bruce D."/>
            <person name="Goodwin L."/>
            <person name="Pitluck S."/>
            <person name="Larimer F.W."/>
            <person name="Land M.L."/>
            <person name="Hauser L."/>
            <person name="Sangwan P."/>
            <person name="de Vos W.M."/>
            <person name="Janssen P.H."/>
            <person name="Smidt H."/>
        </authorList>
    </citation>
    <scope>NUCLEOTIDE SEQUENCE [LARGE SCALE GENOMIC DNA]</scope>
    <source>
        <strain evidence="3 4">Ellin428</strain>
    </source>
</reference>
<evidence type="ECO:0008006" key="5">
    <source>
        <dbReference type="Google" id="ProtNLM"/>
    </source>
</evidence>